<dbReference type="Proteomes" id="UP001501411">
    <property type="component" value="Unassembled WGS sequence"/>
</dbReference>
<evidence type="ECO:0000313" key="1">
    <source>
        <dbReference type="EMBL" id="GAA4794155.1"/>
    </source>
</evidence>
<reference evidence="2" key="1">
    <citation type="journal article" date="2019" name="Int. J. Syst. Evol. Microbiol.">
        <title>The Global Catalogue of Microorganisms (GCM) 10K type strain sequencing project: providing services to taxonomists for standard genome sequencing and annotation.</title>
        <authorList>
            <consortium name="The Broad Institute Genomics Platform"/>
            <consortium name="The Broad Institute Genome Sequencing Center for Infectious Disease"/>
            <person name="Wu L."/>
            <person name="Ma J."/>
        </authorList>
    </citation>
    <scope>NUCLEOTIDE SEQUENCE [LARGE SCALE GENOMIC DNA]</scope>
    <source>
        <strain evidence="2">JCM 18200</strain>
    </source>
</reference>
<sequence>MLSTAGFAVFSQNYLYQPVTVHVNHQKLADVLANIGQQGGFHFAYSSGIIPADSLVVLQNFKGDVKTALNLLIGDGYAYQQSPNHLIIRPAPFKLTLMPEEVGEGKRVYTIKGTVVDEQTGRGIYQASVYEKRLLVGTLTDKKGRFKLKLKTKDGGPMVLTVSKQLYKDTTTVFLPTANLTDKSQNSRYGYMDGDGNAAANTALGRLFLSSKQRLNALNLGNFFAYMPVQISLTPGLSSHGMMSGQVVNKFSANLIGGYTAGVNGVEVAGIFNMDRYHVQYVQAAGAINVVGSNLSGVQLAGIYNKVLDSLKGVQAAGLFNLVKQEAKGVQLAGFANSAHELKGLQIAGGLNRTKNNHHGVQFGIVNIADTTSGISIGLVNIIGNGFKRLSIATNEVHYAELAFKSGDAKLYSVISVGLGAWNGGKAPITGFGIGHEFNPHEKQHYFAAELVAQQVYGKTFENIAGWPKLNVLYNIALSKRTKVFVAPSVNLLIKSKQTVEGEKEVLSDNYPFLVNNERTKWWAGLALGISFF</sequence>
<accession>A0ABP9BEH0</accession>
<protein>
    <recommendedName>
        <fullName evidence="3">Secretin/TonB short N-terminal domain-containing protein</fullName>
    </recommendedName>
</protein>
<name>A0ABP9BEH0_9SPHI</name>
<dbReference type="InterPro" id="IPR008969">
    <property type="entry name" value="CarboxyPept-like_regulatory"/>
</dbReference>
<dbReference type="Pfam" id="PF13715">
    <property type="entry name" value="CarbopepD_reg_2"/>
    <property type="match status" value="1"/>
</dbReference>
<proteinExistence type="predicted"/>
<gene>
    <name evidence="1" type="ORF">GCM10023231_23140</name>
</gene>
<dbReference type="Gene3D" id="2.60.40.1120">
    <property type="entry name" value="Carboxypeptidase-like, regulatory domain"/>
    <property type="match status" value="1"/>
</dbReference>
<dbReference type="SUPFAM" id="SSF49464">
    <property type="entry name" value="Carboxypeptidase regulatory domain-like"/>
    <property type="match status" value="1"/>
</dbReference>
<keyword evidence="2" id="KW-1185">Reference proteome</keyword>
<evidence type="ECO:0000313" key="2">
    <source>
        <dbReference type="Proteomes" id="UP001501411"/>
    </source>
</evidence>
<organism evidence="1 2">
    <name type="scientific">Olivibacter ginsenosidimutans</name>
    <dbReference type="NCBI Taxonomy" id="1176537"/>
    <lineage>
        <taxon>Bacteria</taxon>
        <taxon>Pseudomonadati</taxon>
        <taxon>Bacteroidota</taxon>
        <taxon>Sphingobacteriia</taxon>
        <taxon>Sphingobacteriales</taxon>
        <taxon>Sphingobacteriaceae</taxon>
        <taxon>Olivibacter</taxon>
    </lineage>
</organism>
<dbReference type="EMBL" id="BAABIQ010000035">
    <property type="protein sequence ID" value="GAA4794155.1"/>
    <property type="molecule type" value="Genomic_DNA"/>
</dbReference>
<comment type="caution">
    <text evidence="1">The sequence shown here is derived from an EMBL/GenBank/DDBJ whole genome shotgun (WGS) entry which is preliminary data.</text>
</comment>
<evidence type="ECO:0008006" key="3">
    <source>
        <dbReference type="Google" id="ProtNLM"/>
    </source>
</evidence>